<keyword evidence="3" id="KW-1185">Reference proteome</keyword>
<feature type="region of interest" description="Disordered" evidence="1">
    <location>
        <begin position="37"/>
        <end position="75"/>
    </location>
</feature>
<feature type="compositionally biased region" description="Polar residues" evidence="1">
    <location>
        <begin position="425"/>
        <end position="454"/>
    </location>
</feature>
<dbReference type="AlphaFoldDB" id="A0A194V5H4"/>
<dbReference type="Proteomes" id="UP000078576">
    <property type="component" value="Unassembled WGS sequence"/>
</dbReference>
<evidence type="ECO:0000256" key="1">
    <source>
        <dbReference type="SAM" id="MobiDB-lite"/>
    </source>
</evidence>
<evidence type="ECO:0000313" key="3">
    <source>
        <dbReference type="Proteomes" id="UP000078576"/>
    </source>
</evidence>
<sequence length="502" mass="57502">MSDDDDQPQPVRNPFIRFKNHVNTRIGAGISVVTGGHPLRLRNETTTTPQSEDPQGFPYDSEHVDPSYANRNMHPFDHARRRREVIDSLEYWDKWAQLNPYSPYNLRHLPQPIPNDLPRDVDASHFGFQEAFEDLMAVSGTNKGQLMDLRRRADLKKTILNTFASGEPPLVWVRRLHGSNGRGLLPLPSTWENPPFSEETREHSQQVVEQEYRRPASMREWLNERQRTIESPEELERKYAKDIEALKELTAKMMKDFGGKGLSWDEMMENLDKDFVFNPAKMLLKAEQTLRSLERQIESYANELASGNDQTWAPDDAQPAADVEQEQPGTEQDLFSMIRSAVAGADRSFNNFAKSITEMASSSADWQAGWGKKEEFPGTETVEYDPFGGKTVTTTSEHTDMFGNIHSKTEVRRLNADGEEVGRQTHYSVHSSRDYASQRSAAEPNEAQSKLLEQQNKKKLRAAREQEHQAWSELTEKLNEKSQDEKTESGNRNGTSSGWFWR</sequence>
<feature type="compositionally biased region" description="Polar residues" evidence="1">
    <location>
        <begin position="44"/>
        <end position="53"/>
    </location>
</feature>
<feature type="region of interest" description="Disordered" evidence="1">
    <location>
        <begin position="419"/>
        <end position="502"/>
    </location>
</feature>
<accession>A0A194V5H4</accession>
<feature type="compositionally biased region" description="Polar residues" evidence="1">
    <location>
        <begin position="490"/>
        <end position="502"/>
    </location>
</feature>
<proteinExistence type="predicted"/>
<reference evidence="3" key="1">
    <citation type="submission" date="2014-12" db="EMBL/GenBank/DDBJ databases">
        <title>Genome Sequence of Valsa Canker Pathogens Uncovers a Specific Adaption of Colonization on Woody Bark.</title>
        <authorList>
            <person name="Yin Z."/>
            <person name="Liu H."/>
            <person name="Gao X."/>
            <person name="Li Z."/>
            <person name="Song N."/>
            <person name="Ke X."/>
            <person name="Dai Q."/>
            <person name="Wu Y."/>
            <person name="Sun Y."/>
            <person name="Xu J.-R."/>
            <person name="Kang Z.K."/>
            <person name="Wang L."/>
            <person name="Huang L."/>
        </authorList>
    </citation>
    <scope>NUCLEOTIDE SEQUENCE [LARGE SCALE GENOMIC DNA]</scope>
    <source>
        <strain evidence="3">SXYL134</strain>
    </source>
</reference>
<feature type="region of interest" description="Disordered" evidence="1">
    <location>
        <begin position="306"/>
        <end position="328"/>
    </location>
</feature>
<organism evidence="2 3">
    <name type="scientific">Cytospora mali</name>
    <name type="common">Apple Valsa canker fungus</name>
    <name type="synonym">Valsa mali</name>
    <dbReference type="NCBI Taxonomy" id="578113"/>
    <lineage>
        <taxon>Eukaryota</taxon>
        <taxon>Fungi</taxon>
        <taxon>Dikarya</taxon>
        <taxon>Ascomycota</taxon>
        <taxon>Pezizomycotina</taxon>
        <taxon>Sordariomycetes</taxon>
        <taxon>Sordariomycetidae</taxon>
        <taxon>Diaporthales</taxon>
        <taxon>Cytosporaceae</taxon>
        <taxon>Cytospora</taxon>
    </lineage>
</organism>
<protein>
    <submittedName>
        <fullName evidence="2">Uncharacterized protein</fullName>
    </submittedName>
</protein>
<evidence type="ECO:0000313" key="2">
    <source>
        <dbReference type="EMBL" id="KUI59220.1"/>
    </source>
</evidence>
<dbReference type="EMBL" id="KN714726">
    <property type="protein sequence ID" value="KUI59220.1"/>
    <property type="molecule type" value="Genomic_DNA"/>
</dbReference>
<feature type="compositionally biased region" description="Basic and acidic residues" evidence="1">
    <location>
        <begin position="462"/>
        <end position="489"/>
    </location>
</feature>
<name>A0A194V5H4_CYTMA</name>
<dbReference type="STRING" id="694573.A0A194V5H4"/>
<gene>
    <name evidence="2" type="ORF">VP1G_06452</name>
</gene>
<dbReference type="OrthoDB" id="4586300at2759"/>